<dbReference type="InterPro" id="IPR008775">
    <property type="entry name" value="Phytyl_CoA_dOase-like"/>
</dbReference>
<keyword evidence="1" id="KW-0560">Oxidoreductase</keyword>
<protein>
    <submittedName>
        <fullName evidence="1">Phytanoyl-CoA dioxygenase family protein</fullName>
    </submittedName>
</protein>
<name>A0A5D3KQS0_9BRAD</name>
<dbReference type="EMBL" id="VSSS01000026">
    <property type="protein sequence ID" value="TYL94676.1"/>
    <property type="molecule type" value="Genomic_DNA"/>
</dbReference>
<proteinExistence type="predicted"/>
<dbReference type="SUPFAM" id="SSF51197">
    <property type="entry name" value="Clavaminate synthase-like"/>
    <property type="match status" value="1"/>
</dbReference>
<accession>A0A5D3KQS0</accession>
<keyword evidence="1" id="KW-0223">Dioxygenase</keyword>
<dbReference type="OrthoDB" id="8477889at2"/>
<comment type="caution">
    <text evidence="1">The sequence shown here is derived from an EMBL/GenBank/DDBJ whole genome shotgun (WGS) entry which is preliminary data.</text>
</comment>
<organism evidence="1 2">
    <name type="scientific">Bradyrhizobium rifense</name>
    <dbReference type="NCBI Taxonomy" id="515499"/>
    <lineage>
        <taxon>Bacteria</taxon>
        <taxon>Pseudomonadati</taxon>
        <taxon>Pseudomonadota</taxon>
        <taxon>Alphaproteobacteria</taxon>
        <taxon>Hyphomicrobiales</taxon>
        <taxon>Nitrobacteraceae</taxon>
        <taxon>Bradyrhizobium</taxon>
    </lineage>
</organism>
<evidence type="ECO:0000313" key="1">
    <source>
        <dbReference type="EMBL" id="TYL94676.1"/>
    </source>
</evidence>
<sequence length="249" mass="27933">MSPLNDDHLRRFAERGSVVIPNVVPPTLVETAMQRIDRLVEQNPPPADRCGFHFYWEQNPADTDPLVALLQETSAREIVQSLIAPLALAKLEQLQVSINIPVWNHRPGGPHIDGLKITEPSGRPGTFTLLAGIFLTEQTASDMGNLWIWPGSHNVAASYLCKHGPDALFDIEHPTYPMESPEQVLGRAGDLFLGNYLLGHNMGGNTSAVVRRVVYFRLQAEGHRTRWRDCVRDPLLEFEPARMALNRHR</sequence>
<evidence type="ECO:0000313" key="2">
    <source>
        <dbReference type="Proteomes" id="UP000324758"/>
    </source>
</evidence>
<keyword evidence="2" id="KW-1185">Reference proteome</keyword>
<dbReference type="Gene3D" id="2.60.120.620">
    <property type="entry name" value="q2cbj1_9rhob like domain"/>
    <property type="match status" value="1"/>
</dbReference>
<reference evidence="1 2" key="1">
    <citation type="submission" date="2019-08" db="EMBL/GenBank/DDBJ databases">
        <title>Bradyrhizobium hipponensis sp. nov., a rhizobium isolated from a Lupinus angustifolius root nodule in Tunisia.</title>
        <authorList>
            <person name="Off K."/>
            <person name="Rejili M."/>
            <person name="Mars M."/>
            <person name="Brachmann A."/>
            <person name="Marin M."/>
        </authorList>
    </citation>
    <scope>NUCLEOTIDE SEQUENCE [LARGE SCALE GENOMIC DNA]</scope>
    <source>
        <strain evidence="1 2">CTAW71</strain>
    </source>
</reference>
<dbReference type="GO" id="GO:0016706">
    <property type="term" value="F:2-oxoglutarate-dependent dioxygenase activity"/>
    <property type="evidence" value="ECO:0007669"/>
    <property type="project" value="UniProtKB-ARBA"/>
</dbReference>
<dbReference type="Pfam" id="PF05721">
    <property type="entry name" value="PhyH"/>
    <property type="match status" value="1"/>
</dbReference>
<dbReference type="Proteomes" id="UP000324758">
    <property type="component" value="Unassembled WGS sequence"/>
</dbReference>
<gene>
    <name evidence="1" type="ORF">FXB40_16360</name>
</gene>
<dbReference type="RefSeq" id="WP_148773213.1">
    <property type="nucleotide sequence ID" value="NZ_VSSS01000026.1"/>
</dbReference>
<dbReference type="AlphaFoldDB" id="A0A5D3KQS0"/>